<accession>A0ABS2PL59</accession>
<dbReference type="Gene3D" id="1.20.1660.10">
    <property type="entry name" value="Hypothetical protein (EF3068)"/>
    <property type="match status" value="1"/>
</dbReference>
<name>A0ABS2PL59_9STRE</name>
<dbReference type="InterPro" id="IPR014825">
    <property type="entry name" value="DNA_alkylation"/>
</dbReference>
<dbReference type="SUPFAM" id="SSF48371">
    <property type="entry name" value="ARM repeat"/>
    <property type="match status" value="1"/>
</dbReference>
<dbReference type="Gene3D" id="1.25.40.290">
    <property type="entry name" value="ARM repeat domains"/>
    <property type="match status" value="1"/>
</dbReference>
<gene>
    <name evidence="1" type="ORF">JOC31_000993</name>
</gene>
<comment type="caution">
    <text evidence="1">The sequence shown here is derived from an EMBL/GenBank/DDBJ whole genome shotgun (WGS) entry which is preliminary data.</text>
</comment>
<dbReference type="EMBL" id="JAFBEI010000018">
    <property type="protein sequence ID" value="MBM7636174.1"/>
    <property type="molecule type" value="Genomic_DNA"/>
</dbReference>
<evidence type="ECO:0000313" key="1">
    <source>
        <dbReference type="EMBL" id="MBM7636174.1"/>
    </source>
</evidence>
<dbReference type="CDD" id="cd07064">
    <property type="entry name" value="AlkD_like_1"/>
    <property type="match status" value="1"/>
</dbReference>
<dbReference type="Proteomes" id="UP000809081">
    <property type="component" value="Unassembled WGS sequence"/>
</dbReference>
<dbReference type="Pfam" id="PF08713">
    <property type="entry name" value="DNA_alkylation"/>
    <property type="match status" value="1"/>
</dbReference>
<reference evidence="1 2" key="1">
    <citation type="submission" date="2021-01" db="EMBL/GenBank/DDBJ databases">
        <title>Genomic Encyclopedia of Type Strains, Phase IV (KMG-IV): sequencing the most valuable type-strain genomes for metagenomic binning, comparative biology and taxonomic classification.</title>
        <authorList>
            <person name="Goeker M."/>
        </authorList>
    </citation>
    <scope>NUCLEOTIDE SEQUENCE [LARGE SCALE GENOMIC DNA]</scope>
    <source>
        <strain evidence="1 2">DSM 27513</strain>
    </source>
</reference>
<protein>
    <submittedName>
        <fullName evidence="1">3-methyladenine DNA glycosylase AlkD</fullName>
    </submittedName>
</protein>
<proteinExistence type="predicted"/>
<dbReference type="InterPro" id="IPR016024">
    <property type="entry name" value="ARM-type_fold"/>
</dbReference>
<organism evidence="1 2">
    <name type="scientific">Streptococcus saliviloxodontae</name>
    <dbReference type="NCBI Taxonomy" id="1349416"/>
    <lineage>
        <taxon>Bacteria</taxon>
        <taxon>Bacillati</taxon>
        <taxon>Bacillota</taxon>
        <taxon>Bacilli</taxon>
        <taxon>Lactobacillales</taxon>
        <taxon>Streptococcaceae</taxon>
        <taxon>Streptococcus</taxon>
    </lineage>
</organism>
<dbReference type="RefSeq" id="WP_205017066.1">
    <property type="nucleotide sequence ID" value="NZ_JAFBEI010000018.1"/>
</dbReference>
<dbReference type="PANTHER" id="PTHR34070:SF1">
    <property type="entry name" value="DNA ALKYLATION REPAIR PROTEIN"/>
    <property type="match status" value="1"/>
</dbReference>
<evidence type="ECO:0000313" key="2">
    <source>
        <dbReference type="Proteomes" id="UP000809081"/>
    </source>
</evidence>
<keyword evidence="2" id="KW-1185">Reference proteome</keyword>
<sequence length="227" mass="27267">MTTKQDFTDLLLAFEKQADAERSKKMAAYMRDQFDFFGVPTPQRRNLYKAIIARDKKQQVINWDLLDLAWQAPQRELQYFVCDYLKGLQKFISYDHIPKLLTYASSKEWWDTIDHFDRIFGRIDDERIDDIMRDFSTSNDFWIRRIAIDHQLGRKEQTKTELLAEIILNNLGSKEFFINKAIGWSLRDYSKTNPDWVRSFVQKHHDRLAPLSIREASKYHDKRMKDF</sequence>
<dbReference type="PANTHER" id="PTHR34070">
    <property type="entry name" value="ARMADILLO-TYPE FOLD"/>
    <property type="match status" value="1"/>
</dbReference>